<evidence type="ECO:0000256" key="5">
    <source>
        <dbReference type="ARBA" id="ARBA00023128"/>
    </source>
</evidence>
<dbReference type="RefSeq" id="XP_001305704.1">
    <property type="nucleotide sequence ID" value="XM_001305703.1"/>
</dbReference>
<reference evidence="7" key="1">
    <citation type="submission" date="2006-10" db="EMBL/GenBank/DDBJ databases">
        <authorList>
            <person name="Amadeo P."/>
            <person name="Zhao Q."/>
            <person name="Wortman J."/>
            <person name="Fraser-Liggett C."/>
            <person name="Carlton J."/>
        </authorList>
    </citation>
    <scope>NUCLEOTIDE SEQUENCE</scope>
    <source>
        <strain evidence="7">G3</strain>
    </source>
</reference>
<dbReference type="SMR" id="A2FQN1"/>
<dbReference type="PANTHER" id="PTHR43011:SF1">
    <property type="entry name" value="IRON-SULFUR CLUSTER ASSEMBLY 2 HOMOLOG, MITOCHONDRIAL"/>
    <property type="match status" value="1"/>
</dbReference>
<organism evidence="7 8">
    <name type="scientific">Trichomonas vaginalis (strain ATCC PRA-98 / G3)</name>
    <dbReference type="NCBI Taxonomy" id="412133"/>
    <lineage>
        <taxon>Eukaryota</taxon>
        <taxon>Metamonada</taxon>
        <taxon>Parabasalia</taxon>
        <taxon>Trichomonadida</taxon>
        <taxon>Trichomonadidae</taxon>
        <taxon>Trichomonas</taxon>
    </lineage>
</organism>
<name>A2FQN1_TRIV3</name>
<dbReference type="NCBIfam" id="TIGR00049">
    <property type="entry name" value="iron-sulfur cluster assembly accessory protein"/>
    <property type="match status" value="1"/>
</dbReference>
<dbReference type="GO" id="GO:0046872">
    <property type="term" value="F:metal ion binding"/>
    <property type="evidence" value="ECO:0007669"/>
    <property type="project" value="UniProtKB-KW"/>
</dbReference>
<comment type="similarity">
    <text evidence="2">Belongs to the HesB/IscA family.</text>
</comment>
<reference evidence="7" key="2">
    <citation type="journal article" date="2007" name="Science">
        <title>Draft genome sequence of the sexually transmitted pathogen Trichomonas vaginalis.</title>
        <authorList>
            <person name="Carlton J.M."/>
            <person name="Hirt R.P."/>
            <person name="Silva J.C."/>
            <person name="Delcher A.L."/>
            <person name="Schatz M."/>
            <person name="Zhao Q."/>
            <person name="Wortman J.R."/>
            <person name="Bidwell S.L."/>
            <person name="Alsmark U.C.M."/>
            <person name="Besteiro S."/>
            <person name="Sicheritz-Ponten T."/>
            <person name="Noel C.J."/>
            <person name="Dacks J.B."/>
            <person name="Foster P.G."/>
            <person name="Simillion C."/>
            <person name="Van de Peer Y."/>
            <person name="Miranda-Saavedra D."/>
            <person name="Barton G.J."/>
            <person name="Westrop G.D."/>
            <person name="Mueller S."/>
            <person name="Dessi D."/>
            <person name="Fiori P.L."/>
            <person name="Ren Q."/>
            <person name="Paulsen I."/>
            <person name="Zhang H."/>
            <person name="Bastida-Corcuera F.D."/>
            <person name="Simoes-Barbosa A."/>
            <person name="Brown M.T."/>
            <person name="Hayes R.D."/>
            <person name="Mukherjee M."/>
            <person name="Okumura C.Y."/>
            <person name="Schneider R."/>
            <person name="Smith A.J."/>
            <person name="Vanacova S."/>
            <person name="Villalvazo M."/>
            <person name="Haas B.J."/>
            <person name="Pertea M."/>
            <person name="Feldblyum T.V."/>
            <person name="Utterback T.R."/>
            <person name="Shu C.L."/>
            <person name="Osoegawa K."/>
            <person name="de Jong P.J."/>
            <person name="Hrdy I."/>
            <person name="Horvathova L."/>
            <person name="Zubacova Z."/>
            <person name="Dolezal P."/>
            <person name="Malik S.B."/>
            <person name="Logsdon J.M. Jr."/>
            <person name="Henze K."/>
            <person name="Gupta A."/>
            <person name="Wang C.C."/>
            <person name="Dunne R.L."/>
            <person name="Upcroft J.A."/>
            <person name="Upcroft P."/>
            <person name="White O."/>
            <person name="Salzberg S.L."/>
            <person name="Tang P."/>
            <person name="Chiu C.-H."/>
            <person name="Lee Y.-S."/>
            <person name="Embley T.M."/>
            <person name="Coombs G.H."/>
            <person name="Mottram J.C."/>
            <person name="Tachezy J."/>
            <person name="Fraser-Liggett C.M."/>
            <person name="Johnson P.J."/>
        </authorList>
    </citation>
    <scope>NUCLEOTIDE SEQUENCE [LARGE SCALE GENOMIC DNA]</scope>
    <source>
        <strain evidence="7">G3</strain>
    </source>
</reference>
<evidence type="ECO:0000256" key="4">
    <source>
        <dbReference type="ARBA" id="ARBA00023004"/>
    </source>
</evidence>
<dbReference type="GO" id="GO:0051537">
    <property type="term" value="F:2 iron, 2 sulfur cluster binding"/>
    <property type="evidence" value="ECO:0000318"/>
    <property type="project" value="GO_Central"/>
</dbReference>
<dbReference type="OrthoDB" id="333486at2759"/>
<gene>
    <name evidence="7" type="ORF">TVAG_361540</name>
</gene>
<dbReference type="AlphaFoldDB" id="A2FQN1"/>
<dbReference type="InterPro" id="IPR035903">
    <property type="entry name" value="HesB-like_dom_sf"/>
</dbReference>
<dbReference type="PANTHER" id="PTHR43011">
    <property type="entry name" value="IRON-SULFUR CLUSTER ASSEMBLY 2 HOMOLOG, MITOCHONDRIAL"/>
    <property type="match status" value="1"/>
</dbReference>
<dbReference type="VEuPathDB" id="TrichDB:TVAGG3_0255260"/>
<dbReference type="VEuPathDB" id="TrichDB:TVAG_361540"/>
<dbReference type="FunCoup" id="A2FQN1">
    <property type="interactions" value="275"/>
</dbReference>
<evidence type="ECO:0000313" key="7">
    <source>
        <dbReference type="EMBL" id="EAX92774.1"/>
    </source>
</evidence>
<keyword evidence="3" id="KW-0479">Metal-binding</keyword>
<dbReference type="InParanoid" id="A2FQN1"/>
<dbReference type="GO" id="GO:0005739">
    <property type="term" value="C:mitochondrion"/>
    <property type="evidence" value="ECO:0000318"/>
    <property type="project" value="GO_Central"/>
</dbReference>
<dbReference type="FunFam" id="2.60.300.12:FF:000006">
    <property type="entry name" value="Iron-sulfur cluster assembly 2 mitochondrial"/>
    <property type="match status" value="1"/>
</dbReference>
<protein>
    <submittedName>
        <fullName evidence="7">HesB-like domain containing protein</fullName>
    </submittedName>
</protein>
<dbReference type="GO" id="GO:0005737">
    <property type="term" value="C:cytoplasm"/>
    <property type="evidence" value="ECO:0000318"/>
    <property type="project" value="GO_Central"/>
</dbReference>
<keyword evidence="8" id="KW-1185">Reference proteome</keyword>
<sequence length="132" mass="14439">MLSQAFRAFAQKKPAFDMTPSAVAQIKKLLKGDFENKMLRIGLKSGGCAGFQYDFSFDNAARKGDHLFKKDGAQVVLDDKALLYLRNSTLDFTSDRFSSTFKIVLPTESNLHSCSCGKSVGGDGDHGECGHH</sequence>
<dbReference type="GO" id="GO:0016226">
    <property type="term" value="P:iron-sulfur cluster assembly"/>
    <property type="evidence" value="ECO:0000318"/>
    <property type="project" value="GO_Central"/>
</dbReference>
<keyword evidence="4" id="KW-0408">Iron</keyword>
<dbReference type="Proteomes" id="UP000001542">
    <property type="component" value="Unassembled WGS sequence"/>
</dbReference>
<evidence type="ECO:0000259" key="6">
    <source>
        <dbReference type="Pfam" id="PF01521"/>
    </source>
</evidence>
<evidence type="ECO:0000256" key="1">
    <source>
        <dbReference type="ARBA" id="ARBA00004173"/>
    </source>
</evidence>
<dbReference type="eggNOG" id="KOG1119">
    <property type="taxonomic scope" value="Eukaryota"/>
</dbReference>
<dbReference type="InterPro" id="IPR000361">
    <property type="entry name" value="ATAP_core_dom"/>
</dbReference>
<dbReference type="OMA" id="SFQIHNP"/>
<dbReference type="Gene3D" id="2.60.300.12">
    <property type="entry name" value="HesB-like domain"/>
    <property type="match status" value="1"/>
</dbReference>
<evidence type="ECO:0000256" key="2">
    <source>
        <dbReference type="ARBA" id="ARBA00006718"/>
    </source>
</evidence>
<dbReference type="GO" id="GO:0051604">
    <property type="term" value="P:protein maturation"/>
    <property type="evidence" value="ECO:0000318"/>
    <property type="project" value="GO_Central"/>
</dbReference>
<keyword evidence="5" id="KW-0496">Mitochondrion</keyword>
<dbReference type="GO" id="GO:0120510">
    <property type="term" value="C:mitochondrial [4Fe-4S] assembly complex"/>
    <property type="evidence" value="ECO:0007669"/>
    <property type="project" value="UniProtKB-ARBA"/>
</dbReference>
<dbReference type="InterPro" id="IPR016092">
    <property type="entry name" value="ATAP"/>
</dbReference>
<evidence type="ECO:0000313" key="8">
    <source>
        <dbReference type="Proteomes" id="UP000001542"/>
    </source>
</evidence>
<dbReference type="SUPFAM" id="SSF89360">
    <property type="entry name" value="HesB-like domain"/>
    <property type="match status" value="1"/>
</dbReference>
<accession>A2FQN1</accession>
<proteinExistence type="inferred from homology"/>
<feature type="domain" description="Core" evidence="6">
    <location>
        <begin position="18"/>
        <end position="103"/>
    </location>
</feature>
<dbReference type="EMBL" id="DS113947">
    <property type="protein sequence ID" value="EAX92774.1"/>
    <property type="molecule type" value="Genomic_DNA"/>
</dbReference>
<dbReference type="Pfam" id="PF01521">
    <property type="entry name" value="Fe-S_biosyn"/>
    <property type="match status" value="1"/>
</dbReference>
<comment type="subcellular location">
    <subcellularLocation>
        <location evidence="1">Mitochondrion</location>
    </subcellularLocation>
</comment>
<evidence type="ECO:0000256" key="3">
    <source>
        <dbReference type="ARBA" id="ARBA00022723"/>
    </source>
</evidence>
<dbReference type="KEGG" id="tva:4750487"/>